<feature type="transmembrane region" description="Helical" evidence="9">
    <location>
        <begin position="218"/>
        <end position="238"/>
    </location>
</feature>
<evidence type="ECO:0000256" key="2">
    <source>
        <dbReference type="ARBA" id="ARBA00022448"/>
    </source>
</evidence>
<evidence type="ECO:0000313" key="11">
    <source>
        <dbReference type="EMBL" id="CUO19866.1"/>
    </source>
</evidence>
<name>A0ABM9USC9_SARVE</name>
<evidence type="ECO:0000256" key="4">
    <source>
        <dbReference type="ARBA" id="ARBA00022597"/>
    </source>
</evidence>
<gene>
    <name evidence="11" type="primary">gatC</name>
    <name evidence="11" type="ORF">ERS852473_02176</name>
</gene>
<comment type="subcellular location">
    <subcellularLocation>
        <location evidence="1">Cell membrane</location>
        <topology evidence="1">Multi-pass membrane protein</topology>
    </subcellularLocation>
</comment>
<dbReference type="RefSeq" id="WP_055260161.1">
    <property type="nucleotide sequence ID" value="NZ_CABIXL010000009.1"/>
</dbReference>
<dbReference type="PROSITE" id="PS51104">
    <property type="entry name" value="PTS_EIIC_TYPE_2"/>
    <property type="match status" value="1"/>
</dbReference>
<organism evidence="11 12">
    <name type="scientific">Sarcina ventriculi</name>
    <name type="common">Clostridium ventriculi</name>
    <dbReference type="NCBI Taxonomy" id="1267"/>
    <lineage>
        <taxon>Bacteria</taxon>
        <taxon>Bacillati</taxon>
        <taxon>Bacillota</taxon>
        <taxon>Clostridia</taxon>
        <taxon>Eubacteriales</taxon>
        <taxon>Clostridiaceae</taxon>
        <taxon>Sarcina</taxon>
    </lineage>
</organism>
<dbReference type="PANTHER" id="PTHR37324:SF2">
    <property type="entry name" value="PTS SYSTEM GALACTITOL-SPECIFIC EIIC COMPONENT"/>
    <property type="match status" value="1"/>
</dbReference>
<evidence type="ECO:0000256" key="3">
    <source>
        <dbReference type="ARBA" id="ARBA00022475"/>
    </source>
</evidence>
<keyword evidence="4" id="KW-0762">Sugar transport</keyword>
<dbReference type="InterPro" id="IPR013853">
    <property type="entry name" value="EIIC-GAT"/>
</dbReference>
<comment type="caution">
    <text evidence="11">The sequence shown here is derived from an EMBL/GenBank/DDBJ whole genome shotgun (WGS) entry which is preliminary data.</text>
</comment>
<evidence type="ECO:0000256" key="6">
    <source>
        <dbReference type="ARBA" id="ARBA00022692"/>
    </source>
</evidence>
<feature type="transmembrane region" description="Helical" evidence="9">
    <location>
        <begin position="364"/>
        <end position="386"/>
    </location>
</feature>
<evidence type="ECO:0000256" key="8">
    <source>
        <dbReference type="ARBA" id="ARBA00023136"/>
    </source>
</evidence>
<dbReference type="InterPro" id="IPR004703">
    <property type="entry name" value="PTS_sugar-sp_permease"/>
</dbReference>
<keyword evidence="8 9" id="KW-0472">Membrane</keyword>
<evidence type="ECO:0000259" key="10">
    <source>
        <dbReference type="PROSITE" id="PS51104"/>
    </source>
</evidence>
<feature type="transmembrane region" description="Helical" evidence="9">
    <location>
        <begin position="258"/>
        <end position="278"/>
    </location>
</feature>
<feature type="transmembrane region" description="Helical" evidence="9">
    <location>
        <begin position="124"/>
        <end position="140"/>
    </location>
</feature>
<accession>A0ABM9USC9</accession>
<evidence type="ECO:0000256" key="7">
    <source>
        <dbReference type="ARBA" id="ARBA00022989"/>
    </source>
</evidence>
<evidence type="ECO:0000313" key="12">
    <source>
        <dbReference type="Proteomes" id="UP000095488"/>
    </source>
</evidence>
<dbReference type="Proteomes" id="UP000095488">
    <property type="component" value="Unassembled WGS sequence"/>
</dbReference>
<feature type="transmembrane region" description="Helical" evidence="9">
    <location>
        <begin position="41"/>
        <end position="61"/>
    </location>
</feature>
<evidence type="ECO:0000256" key="9">
    <source>
        <dbReference type="SAM" id="Phobius"/>
    </source>
</evidence>
<proteinExistence type="predicted"/>
<feature type="transmembrane region" description="Helical" evidence="9">
    <location>
        <begin position="95"/>
        <end position="112"/>
    </location>
</feature>
<keyword evidence="12" id="KW-1185">Reference proteome</keyword>
<dbReference type="EMBL" id="CYZR01000009">
    <property type="protein sequence ID" value="CUO19866.1"/>
    <property type="molecule type" value="Genomic_DNA"/>
</dbReference>
<dbReference type="PANTHER" id="PTHR37324">
    <property type="entry name" value="PTS SYSTEM GALACTITOL-SPECIFIC EIIC COMPONENT"/>
    <property type="match status" value="1"/>
</dbReference>
<feature type="transmembrane region" description="Helical" evidence="9">
    <location>
        <begin position="146"/>
        <end position="165"/>
    </location>
</feature>
<feature type="transmembrane region" description="Helical" evidence="9">
    <location>
        <begin position="407"/>
        <end position="434"/>
    </location>
</feature>
<feature type="transmembrane region" description="Helical" evidence="9">
    <location>
        <begin position="440"/>
        <end position="456"/>
    </location>
</feature>
<evidence type="ECO:0000256" key="5">
    <source>
        <dbReference type="ARBA" id="ARBA00022683"/>
    </source>
</evidence>
<keyword evidence="7 9" id="KW-1133">Transmembrane helix</keyword>
<keyword evidence="3" id="KW-1003">Cell membrane</keyword>
<feature type="transmembrane region" description="Helical" evidence="9">
    <location>
        <begin position="12"/>
        <end position="29"/>
    </location>
</feature>
<dbReference type="PIRSF" id="PIRSF006304">
    <property type="entry name" value="GatC"/>
    <property type="match status" value="1"/>
</dbReference>
<evidence type="ECO:0000256" key="1">
    <source>
        <dbReference type="ARBA" id="ARBA00004651"/>
    </source>
</evidence>
<feature type="transmembrane region" description="Helical" evidence="9">
    <location>
        <begin position="325"/>
        <end position="344"/>
    </location>
</feature>
<keyword evidence="6 9" id="KW-0812">Transmembrane</keyword>
<reference evidence="11 12" key="1">
    <citation type="submission" date="2015-09" db="EMBL/GenBank/DDBJ databases">
        <authorList>
            <consortium name="Pathogen Informatics"/>
        </authorList>
    </citation>
    <scope>NUCLEOTIDE SEQUENCE [LARGE SCALE GENOMIC DNA]</scope>
    <source>
        <strain evidence="11 12">2789STDY5834858</strain>
    </source>
</reference>
<dbReference type="InterPro" id="IPR013014">
    <property type="entry name" value="PTS_EIIC_2"/>
</dbReference>
<keyword evidence="2" id="KW-0813">Transport</keyword>
<dbReference type="Pfam" id="PF03611">
    <property type="entry name" value="EIIC-GAT"/>
    <property type="match status" value="1"/>
</dbReference>
<feature type="domain" description="PTS EIIC type-2" evidence="10">
    <location>
        <begin position="6"/>
        <end position="458"/>
    </location>
</feature>
<sequence>MVNFMHSFFTNITAPAFLPVIIFIICKVLKMKTKKAFLSGLYAGIGLEGFMLLINAFTPIVSPIVKQMVDSTGIHLPIIDLGWQTASVFAYSSEIGLAFFAFAIVFQVFLFFIKWTDIFLPSDLWLNYTYMIWGAMLYVATGNWILSFGLMVMLNLFSILIFEVISNRWSKYYKYPNCTIVSMHNTEASLFLILIDPLLNFFKLNKVKINPKRLREKLGVFGEPATLGLLVGLFIGFLGNMDRLNSLVAWGQITKLGIVLAALMLIFPKIAGIFGQAFKPMAEAANKSILGGNTEEGNNNDKTTVKKVKKWFIGVDDSTGYGEPATLLTGTILIPIMLCMALILPGNETLPMVDLISLPFMIESIIALTNGNMIKVIITATMWYSAGLYMCTWTAPYYTHAAEVAGIALTSGALMITSFNMMAQPIAGAIFFAFLTQNPIWIGVVIVVYFICFIIVKTKKAKIHEYIERQAAKNDRASADEEWAS</sequence>
<keyword evidence="5" id="KW-0598">Phosphotransferase system</keyword>
<protein>
    <submittedName>
        <fullName evidence="11">PTS system galactitol-specific EIIC component</fullName>
    </submittedName>
</protein>